<dbReference type="InterPro" id="IPR047117">
    <property type="entry name" value="PERK1-13-like"/>
</dbReference>
<dbReference type="Proteomes" id="UP000288805">
    <property type="component" value="Unassembled WGS sequence"/>
</dbReference>
<name>A0A438EDN5_VITVI</name>
<evidence type="ECO:0000256" key="9">
    <source>
        <dbReference type="ARBA" id="ARBA00022840"/>
    </source>
</evidence>
<dbReference type="EMBL" id="QGNW01001319">
    <property type="protein sequence ID" value="RVW45663.1"/>
    <property type="molecule type" value="Genomic_DNA"/>
</dbReference>
<accession>A0A438EDN5</accession>
<dbReference type="PANTHER" id="PTHR47982:SF49">
    <property type="entry name" value="INACTIVE PROTEIN KINASE SELMODRAFT_444075-LIKE"/>
    <property type="match status" value="1"/>
</dbReference>
<sequence length="240" mass="27188">MRSHLQELGIDRRIAVKWLQGHRAVQTLGTATPTRLGKFDPLPSIVLASEKNIRGCPLLEMKMIDPRLEDNYVAKEVECMMVAASLCISPHPEKRPRMSKVLKILEGDVPGDHMANRNGHHISFYQKQESKKVYGADKPLNETIVHSPSSHLMRLKHHMKFSPSRVRPPKYNDWNGSFKPMTPSDKRNEILLLRQSILLEGCPSSILLLALWFENHPCTQMKKVAGRGHPFVSMPPLGVP</sequence>
<evidence type="ECO:0000256" key="12">
    <source>
        <dbReference type="ARBA" id="ARBA00047899"/>
    </source>
</evidence>
<evidence type="ECO:0000256" key="1">
    <source>
        <dbReference type="ARBA" id="ARBA00004162"/>
    </source>
</evidence>
<comment type="catalytic activity">
    <reaction evidence="12">
        <text>L-threonyl-[protein] + ATP = O-phospho-L-threonyl-[protein] + ADP + H(+)</text>
        <dbReference type="Rhea" id="RHEA:46608"/>
        <dbReference type="Rhea" id="RHEA-COMP:11060"/>
        <dbReference type="Rhea" id="RHEA-COMP:11605"/>
        <dbReference type="ChEBI" id="CHEBI:15378"/>
        <dbReference type="ChEBI" id="CHEBI:30013"/>
        <dbReference type="ChEBI" id="CHEBI:30616"/>
        <dbReference type="ChEBI" id="CHEBI:61977"/>
        <dbReference type="ChEBI" id="CHEBI:456216"/>
        <dbReference type="EC" id="2.7.11.1"/>
    </reaction>
</comment>
<dbReference type="PANTHER" id="PTHR47982">
    <property type="entry name" value="PROLINE-RICH RECEPTOR-LIKE PROTEIN KINASE PERK4"/>
    <property type="match status" value="1"/>
</dbReference>
<evidence type="ECO:0000313" key="15">
    <source>
        <dbReference type="Proteomes" id="UP000288805"/>
    </source>
</evidence>
<keyword evidence="6" id="KW-0812">Transmembrane</keyword>
<keyword evidence="11" id="KW-0472">Membrane</keyword>
<keyword evidence="5" id="KW-0808">Transferase</keyword>
<dbReference type="Gene3D" id="1.10.510.10">
    <property type="entry name" value="Transferase(Phosphotransferase) domain 1"/>
    <property type="match status" value="1"/>
</dbReference>
<evidence type="ECO:0000256" key="6">
    <source>
        <dbReference type="ARBA" id="ARBA00022692"/>
    </source>
</evidence>
<keyword evidence="4" id="KW-0723">Serine/threonine-protein kinase</keyword>
<evidence type="ECO:0000256" key="7">
    <source>
        <dbReference type="ARBA" id="ARBA00022741"/>
    </source>
</evidence>
<keyword evidence="8" id="KW-0418">Kinase</keyword>
<evidence type="ECO:0000256" key="4">
    <source>
        <dbReference type="ARBA" id="ARBA00022527"/>
    </source>
</evidence>
<keyword evidence="7" id="KW-0547">Nucleotide-binding</keyword>
<reference evidence="14 15" key="1">
    <citation type="journal article" date="2018" name="PLoS Genet.">
        <title>Population sequencing reveals clonal diversity and ancestral inbreeding in the grapevine cultivar Chardonnay.</title>
        <authorList>
            <person name="Roach M.J."/>
            <person name="Johnson D.L."/>
            <person name="Bohlmann J."/>
            <person name="van Vuuren H.J."/>
            <person name="Jones S.J."/>
            <person name="Pretorius I.S."/>
            <person name="Schmidt S.A."/>
            <person name="Borneman A.R."/>
        </authorList>
    </citation>
    <scope>NUCLEOTIDE SEQUENCE [LARGE SCALE GENOMIC DNA]</scope>
    <source>
        <strain evidence="15">cv. Chardonnay</strain>
        <tissue evidence="14">Leaf</tissue>
    </source>
</reference>
<keyword evidence="10" id="KW-1133">Transmembrane helix</keyword>
<evidence type="ECO:0000256" key="11">
    <source>
        <dbReference type="ARBA" id="ARBA00023136"/>
    </source>
</evidence>
<gene>
    <name evidence="14" type="ORF">CK203_101164</name>
</gene>
<dbReference type="GO" id="GO:0005524">
    <property type="term" value="F:ATP binding"/>
    <property type="evidence" value="ECO:0007669"/>
    <property type="project" value="UniProtKB-KW"/>
</dbReference>
<proteinExistence type="predicted"/>
<evidence type="ECO:0000256" key="8">
    <source>
        <dbReference type="ARBA" id="ARBA00022777"/>
    </source>
</evidence>
<keyword evidence="3" id="KW-1003">Cell membrane</keyword>
<evidence type="ECO:0000256" key="3">
    <source>
        <dbReference type="ARBA" id="ARBA00022475"/>
    </source>
</evidence>
<comment type="caution">
    <text evidence="14">The sequence shown here is derived from an EMBL/GenBank/DDBJ whole genome shotgun (WGS) entry which is preliminary data.</text>
</comment>
<keyword evidence="9" id="KW-0067">ATP-binding</keyword>
<protein>
    <recommendedName>
        <fullName evidence="2">non-specific serine/threonine protein kinase</fullName>
        <ecNumber evidence="2">2.7.11.1</ecNumber>
    </recommendedName>
</protein>
<comment type="catalytic activity">
    <reaction evidence="13">
        <text>L-seryl-[protein] + ATP = O-phospho-L-seryl-[protein] + ADP + H(+)</text>
        <dbReference type="Rhea" id="RHEA:17989"/>
        <dbReference type="Rhea" id="RHEA-COMP:9863"/>
        <dbReference type="Rhea" id="RHEA-COMP:11604"/>
        <dbReference type="ChEBI" id="CHEBI:15378"/>
        <dbReference type="ChEBI" id="CHEBI:29999"/>
        <dbReference type="ChEBI" id="CHEBI:30616"/>
        <dbReference type="ChEBI" id="CHEBI:83421"/>
        <dbReference type="ChEBI" id="CHEBI:456216"/>
        <dbReference type="EC" id="2.7.11.1"/>
    </reaction>
</comment>
<dbReference type="AlphaFoldDB" id="A0A438EDN5"/>
<evidence type="ECO:0000256" key="10">
    <source>
        <dbReference type="ARBA" id="ARBA00022989"/>
    </source>
</evidence>
<comment type="subcellular location">
    <subcellularLocation>
        <location evidence="1">Cell membrane</location>
        <topology evidence="1">Single-pass membrane protein</topology>
    </subcellularLocation>
</comment>
<evidence type="ECO:0000256" key="2">
    <source>
        <dbReference type="ARBA" id="ARBA00012513"/>
    </source>
</evidence>
<evidence type="ECO:0000313" key="14">
    <source>
        <dbReference type="EMBL" id="RVW45663.1"/>
    </source>
</evidence>
<evidence type="ECO:0000256" key="13">
    <source>
        <dbReference type="ARBA" id="ARBA00048679"/>
    </source>
</evidence>
<evidence type="ECO:0000256" key="5">
    <source>
        <dbReference type="ARBA" id="ARBA00022679"/>
    </source>
</evidence>
<dbReference type="EC" id="2.7.11.1" evidence="2"/>
<organism evidence="14 15">
    <name type="scientific">Vitis vinifera</name>
    <name type="common">Grape</name>
    <dbReference type="NCBI Taxonomy" id="29760"/>
    <lineage>
        <taxon>Eukaryota</taxon>
        <taxon>Viridiplantae</taxon>
        <taxon>Streptophyta</taxon>
        <taxon>Embryophyta</taxon>
        <taxon>Tracheophyta</taxon>
        <taxon>Spermatophyta</taxon>
        <taxon>Magnoliopsida</taxon>
        <taxon>eudicotyledons</taxon>
        <taxon>Gunneridae</taxon>
        <taxon>Pentapetalae</taxon>
        <taxon>rosids</taxon>
        <taxon>Vitales</taxon>
        <taxon>Vitaceae</taxon>
        <taxon>Viteae</taxon>
        <taxon>Vitis</taxon>
    </lineage>
</organism>
<dbReference type="GO" id="GO:0005886">
    <property type="term" value="C:plasma membrane"/>
    <property type="evidence" value="ECO:0007669"/>
    <property type="project" value="UniProtKB-SubCell"/>
</dbReference>
<dbReference type="GO" id="GO:0004674">
    <property type="term" value="F:protein serine/threonine kinase activity"/>
    <property type="evidence" value="ECO:0007669"/>
    <property type="project" value="UniProtKB-KW"/>
</dbReference>